<reference evidence="3" key="1">
    <citation type="journal article" date="2014" name="Front. Microbiol.">
        <title>High frequency of phylogenetically diverse reductive dehalogenase-homologous genes in deep subseafloor sedimentary metagenomes.</title>
        <authorList>
            <person name="Kawai M."/>
            <person name="Futagami T."/>
            <person name="Toyoda A."/>
            <person name="Takaki Y."/>
            <person name="Nishi S."/>
            <person name="Hori S."/>
            <person name="Arai W."/>
            <person name="Tsubouchi T."/>
            <person name="Morono Y."/>
            <person name="Uchiyama I."/>
            <person name="Ito T."/>
            <person name="Fujiyama A."/>
            <person name="Inagaki F."/>
            <person name="Takami H."/>
        </authorList>
    </citation>
    <scope>NUCLEOTIDE SEQUENCE</scope>
    <source>
        <strain evidence="3">Expedition CK06-06</strain>
    </source>
</reference>
<dbReference type="Gene3D" id="3.30.450.20">
    <property type="entry name" value="PAS domain"/>
    <property type="match status" value="1"/>
</dbReference>
<dbReference type="PROSITE" id="PS50112">
    <property type="entry name" value="PAS"/>
    <property type="match status" value="1"/>
</dbReference>
<organism evidence="3">
    <name type="scientific">marine sediment metagenome</name>
    <dbReference type="NCBI Taxonomy" id="412755"/>
    <lineage>
        <taxon>unclassified sequences</taxon>
        <taxon>metagenomes</taxon>
        <taxon>ecological metagenomes</taxon>
    </lineage>
</organism>
<evidence type="ECO:0000256" key="1">
    <source>
        <dbReference type="SAM" id="MobiDB-lite"/>
    </source>
</evidence>
<dbReference type="CDD" id="cd00130">
    <property type="entry name" value="PAS"/>
    <property type="match status" value="1"/>
</dbReference>
<evidence type="ECO:0000259" key="2">
    <source>
        <dbReference type="PROSITE" id="PS50112"/>
    </source>
</evidence>
<dbReference type="InterPro" id="IPR035965">
    <property type="entry name" value="PAS-like_dom_sf"/>
</dbReference>
<dbReference type="InterPro" id="IPR000014">
    <property type="entry name" value="PAS"/>
</dbReference>
<dbReference type="SUPFAM" id="SSF55785">
    <property type="entry name" value="PYP-like sensor domain (PAS domain)"/>
    <property type="match status" value="1"/>
</dbReference>
<dbReference type="EMBL" id="BARS01046368">
    <property type="protein sequence ID" value="GAG29093.1"/>
    <property type="molecule type" value="Genomic_DNA"/>
</dbReference>
<comment type="caution">
    <text evidence="3">The sequence shown here is derived from an EMBL/GenBank/DDBJ whole genome shotgun (WGS) entry which is preliminary data.</text>
</comment>
<sequence length="205" mass="22230">MTAPSKLRPFPLPRRAPAARGNTQAGARRGQDLRAELGGALIEDGPPTCIVDRDNTIVYANPAFERIKRGLAAAGALPLGGPALEPGAGPSNDGRLTLEVAGQREAYQRETKELHDGPDKATAVIYRPLAGDAKAQEALTEAKTRLEDITRLVSDWVWETDRRFVFSFVSSRVSDVLGYLPRELEGRPLESLVGEVPPGLRRILD</sequence>
<feature type="non-terminal residue" evidence="3">
    <location>
        <position position="205"/>
    </location>
</feature>
<feature type="region of interest" description="Disordered" evidence="1">
    <location>
        <begin position="1"/>
        <end position="30"/>
    </location>
</feature>
<name>X0WXD0_9ZZZZ</name>
<proteinExistence type="predicted"/>
<protein>
    <recommendedName>
        <fullName evidence="2">PAS domain-containing protein</fullName>
    </recommendedName>
</protein>
<feature type="compositionally biased region" description="Low complexity" evidence="1">
    <location>
        <begin position="7"/>
        <end position="20"/>
    </location>
</feature>
<dbReference type="AlphaFoldDB" id="X0WXD0"/>
<gene>
    <name evidence="3" type="ORF">S01H1_69807</name>
</gene>
<evidence type="ECO:0000313" key="3">
    <source>
        <dbReference type="EMBL" id="GAG29093.1"/>
    </source>
</evidence>
<accession>X0WXD0</accession>
<feature type="domain" description="PAS" evidence="2">
    <location>
        <begin position="142"/>
        <end position="205"/>
    </location>
</feature>